<gene>
    <name evidence="3" type="ORF">M9Y10_033070</name>
</gene>
<feature type="domain" description="14-3-3" evidence="2">
    <location>
        <begin position="8"/>
        <end position="88"/>
    </location>
</feature>
<evidence type="ECO:0000313" key="4">
    <source>
        <dbReference type="Proteomes" id="UP001470230"/>
    </source>
</evidence>
<evidence type="ECO:0000259" key="2">
    <source>
        <dbReference type="Pfam" id="PF00244"/>
    </source>
</evidence>
<evidence type="ECO:0000256" key="1">
    <source>
        <dbReference type="ARBA" id="ARBA00006141"/>
    </source>
</evidence>
<comment type="caution">
    <text evidence="3">The sequence shown here is derived from an EMBL/GenBank/DDBJ whole genome shotgun (WGS) entry which is preliminary data.</text>
</comment>
<dbReference type="Pfam" id="PF00244">
    <property type="entry name" value="14-3-3"/>
    <property type="match status" value="1"/>
</dbReference>
<dbReference type="Proteomes" id="UP001470230">
    <property type="component" value="Unassembled WGS sequence"/>
</dbReference>
<name>A0ABR2GXS2_9EUKA</name>
<organism evidence="3 4">
    <name type="scientific">Tritrichomonas musculus</name>
    <dbReference type="NCBI Taxonomy" id="1915356"/>
    <lineage>
        <taxon>Eukaryota</taxon>
        <taxon>Metamonada</taxon>
        <taxon>Parabasalia</taxon>
        <taxon>Tritrichomonadida</taxon>
        <taxon>Tritrichomonadidae</taxon>
        <taxon>Tritrichomonas</taxon>
    </lineage>
</organism>
<evidence type="ECO:0000313" key="3">
    <source>
        <dbReference type="EMBL" id="KAK8838443.1"/>
    </source>
</evidence>
<dbReference type="Gene3D" id="1.20.190.20">
    <property type="entry name" value="14-3-3 domain"/>
    <property type="match status" value="1"/>
</dbReference>
<accession>A0ABR2GXS2</accession>
<protein>
    <recommendedName>
        <fullName evidence="2">14-3-3 domain-containing protein</fullName>
    </recommendedName>
</protein>
<comment type="similarity">
    <text evidence="1">Belongs to the 14-3-3 family.</text>
</comment>
<keyword evidence="4" id="KW-1185">Reference proteome</keyword>
<proteinExistence type="inferred from homology"/>
<sequence length="97" mass="11450">MHSFENNEKSLDFAKLIFSLKNDLYLHLIHNYTIFLYEILEIKKEAINLGSKVVKECLAALNEEDEENGCYRNDLTVHIIEDNVQIWKEEMTNSKDE</sequence>
<dbReference type="InterPro" id="IPR036815">
    <property type="entry name" value="14-3-3_dom_sf"/>
</dbReference>
<dbReference type="InterPro" id="IPR023410">
    <property type="entry name" value="14-3-3_domain"/>
</dbReference>
<reference evidence="3 4" key="1">
    <citation type="submission" date="2024-04" db="EMBL/GenBank/DDBJ databases">
        <title>Tritrichomonas musculus Genome.</title>
        <authorList>
            <person name="Alves-Ferreira E."/>
            <person name="Grigg M."/>
            <person name="Lorenzi H."/>
            <person name="Galac M."/>
        </authorList>
    </citation>
    <scope>NUCLEOTIDE SEQUENCE [LARGE SCALE GENOMIC DNA]</scope>
    <source>
        <strain evidence="3 4">EAF2021</strain>
    </source>
</reference>
<dbReference type="EMBL" id="JAPFFF010000055">
    <property type="protein sequence ID" value="KAK8838443.1"/>
    <property type="molecule type" value="Genomic_DNA"/>
</dbReference>
<dbReference type="SUPFAM" id="SSF48445">
    <property type="entry name" value="14-3-3 protein"/>
    <property type="match status" value="1"/>
</dbReference>